<protein>
    <submittedName>
        <fullName evidence="1">Uncharacterized protein</fullName>
    </submittedName>
</protein>
<evidence type="ECO:0000313" key="2">
    <source>
        <dbReference type="Proteomes" id="UP000619479"/>
    </source>
</evidence>
<keyword evidence="2" id="KW-1185">Reference proteome</keyword>
<name>A0A919IIL2_9ACTN</name>
<organism evidence="1 2">
    <name type="scientific">Actinoplanes cyaneus</name>
    <dbReference type="NCBI Taxonomy" id="52696"/>
    <lineage>
        <taxon>Bacteria</taxon>
        <taxon>Bacillati</taxon>
        <taxon>Actinomycetota</taxon>
        <taxon>Actinomycetes</taxon>
        <taxon>Micromonosporales</taxon>
        <taxon>Micromonosporaceae</taxon>
        <taxon>Actinoplanes</taxon>
    </lineage>
</organism>
<dbReference type="Proteomes" id="UP000619479">
    <property type="component" value="Unassembled WGS sequence"/>
</dbReference>
<reference evidence="1" key="1">
    <citation type="submission" date="2021-01" db="EMBL/GenBank/DDBJ databases">
        <title>Whole genome shotgun sequence of Actinoplanes cyaneus NBRC 14990.</title>
        <authorList>
            <person name="Komaki H."/>
            <person name="Tamura T."/>
        </authorList>
    </citation>
    <scope>NUCLEOTIDE SEQUENCE</scope>
    <source>
        <strain evidence="1">NBRC 14990</strain>
    </source>
</reference>
<accession>A0A919IIL2</accession>
<sequence length="70" mass="7804">MAHSTNPAATCPTAAVDEPLDKLWTVPPNLWATLCTACGQLLGKEPQQHFSSHVLWKAEKLMDLRKYWVG</sequence>
<dbReference type="EMBL" id="BOMH01000036">
    <property type="protein sequence ID" value="GID66705.1"/>
    <property type="molecule type" value="Genomic_DNA"/>
</dbReference>
<dbReference type="AlphaFoldDB" id="A0A919IIL2"/>
<comment type="caution">
    <text evidence="1">The sequence shown here is derived from an EMBL/GenBank/DDBJ whole genome shotgun (WGS) entry which is preliminary data.</text>
</comment>
<gene>
    <name evidence="1" type="ORF">Acy02nite_45860</name>
</gene>
<evidence type="ECO:0000313" key="1">
    <source>
        <dbReference type="EMBL" id="GID66705.1"/>
    </source>
</evidence>
<proteinExistence type="predicted"/>